<keyword evidence="5 11" id="KW-0812">Transmembrane</keyword>
<dbReference type="PANTHER" id="PTHR33909">
    <property type="entry name" value="SEC TRANSLOCON ACCESSORY COMPLEX SUBUNIT YAJC"/>
    <property type="match status" value="1"/>
</dbReference>
<evidence type="ECO:0000256" key="1">
    <source>
        <dbReference type="ARBA" id="ARBA00004162"/>
    </source>
</evidence>
<keyword evidence="7 11" id="KW-1133">Transmembrane helix</keyword>
<evidence type="ECO:0000256" key="7">
    <source>
        <dbReference type="ARBA" id="ARBA00022989"/>
    </source>
</evidence>
<evidence type="ECO:0000256" key="8">
    <source>
        <dbReference type="ARBA" id="ARBA00023010"/>
    </source>
</evidence>
<keyword evidence="13" id="KW-1185">Reference proteome</keyword>
<comment type="similarity">
    <text evidence="2">Belongs to the YajC family.</text>
</comment>
<sequence>MKGGSLLFLVILVIVFYFLMIVPQRRQQKKKAEMMKQLGPGAKVMTASGIYAEIVEIHDDIIVARVAPDVEIEMDARAVTRVVSEGTSYDEDEEVHELGAPDDEDGEYAEESADEEHDEDVDDDADEVSEDDENEFERKKEG</sequence>
<evidence type="ECO:0000256" key="6">
    <source>
        <dbReference type="ARBA" id="ARBA00022927"/>
    </source>
</evidence>
<evidence type="ECO:0000256" key="11">
    <source>
        <dbReference type="SAM" id="Phobius"/>
    </source>
</evidence>
<dbReference type="PRINTS" id="PR01853">
    <property type="entry name" value="YAJCTRNLCASE"/>
</dbReference>
<reference evidence="13" key="1">
    <citation type="journal article" date="2019" name="Int. J. Syst. Evol. Microbiol.">
        <title>The Global Catalogue of Microorganisms (GCM) 10K type strain sequencing project: providing services to taxonomists for standard genome sequencing and annotation.</title>
        <authorList>
            <consortium name="The Broad Institute Genomics Platform"/>
            <consortium name="The Broad Institute Genome Sequencing Center for Infectious Disease"/>
            <person name="Wu L."/>
            <person name="Ma J."/>
        </authorList>
    </citation>
    <scope>NUCLEOTIDE SEQUENCE [LARGE SCALE GENOMIC DNA]</scope>
    <source>
        <strain evidence="13">CGMCC 1.12286</strain>
    </source>
</reference>
<evidence type="ECO:0000256" key="9">
    <source>
        <dbReference type="ARBA" id="ARBA00023136"/>
    </source>
</evidence>
<keyword evidence="3" id="KW-0813">Transport</keyword>
<keyword evidence="6" id="KW-0653">Protein transport</keyword>
<dbReference type="InterPro" id="IPR003849">
    <property type="entry name" value="Preprotein_translocase_YajC"/>
</dbReference>
<evidence type="ECO:0000256" key="3">
    <source>
        <dbReference type="ARBA" id="ARBA00022448"/>
    </source>
</evidence>
<dbReference type="EMBL" id="JBHUCX010000083">
    <property type="protein sequence ID" value="MFD1676916.1"/>
    <property type="molecule type" value="Genomic_DNA"/>
</dbReference>
<feature type="transmembrane region" description="Helical" evidence="11">
    <location>
        <begin position="6"/>
        <end position="22"/>
    </location>
</feature>
<name>A0ABW4JKH8_9BACL</name>
<evidence type="ECO:0000313" key="12">
    <source>
        <dbReference type="EMBL" id="MFD1676916.1"/>
    </source>
</evidence>
<dbReference type="NCBIfam" id="TIGR00739">
    <property type="entry name" value="yajC"/>
    <property type="match status" value="1"/>
</dbReference>
<evidence type="ECO:0000256" key="10">
    <source>
        <dbReference type="SAM" id="MobiDB-lite"/>
    </source>
</evidence>
<evidence type="ECO:0000256" key="2">
    <source>
        <dbReference type="ARBA" id="ARBA00006742"/>
    </source>
</evidence>
<keyword evidence="8" id="KW-0811">Translocation</keyword>
<comment type="caution">
    <text evidence="12">The sequence shown here is derived from an EMBL/GenBank/DDBJ whole genome shotgun (WGS) entry which is preliminary data.</text>
</comment>
<feature type="compositionally biased region" description="Acidic residues" evidence="10">
    <location>
        <begin position="88"/>
        <end position="135"/>
    </location>
</feature>
<keyword evidence="4" id="KW-1003">Cell membrane</keyword>
<dbReference type="PANTHER" id="PTHR33909:SF1">
    <property type="entry name" value="SEC TRANSLOCON ACCESSORY COMPLEX SUBUNIT YAJC"/>
    <property type="match status" value="1"/>
</dbReference>
<evidence type="ECO:0000256" key="4">
    <source>
        <dbReference type="ARBA" id="ARBA00022475"/>
    </source>
</evidence>
<accession>A0ABW4JKH8</accession>
<evidence type="ECO:0000256" key="5">
    <source>
        <dbReference type="ARBA" id="ARBA00022692"/>
    </source>
</evidence>
<dbReference type="Pfam" id="PF02699">
    <property type="entry name" value="YajC"/>
    <property type="match status" value="1"/>
</dbReference>
<protein>
    <submittedName>
        <fullName evidence="12">Preprotein translocase subunit YajC</fullName>
    </submittedName>
</protein>
<organism evidence="12 13">
    <name type="scientific">Alicyclobacillus fodiniaquatilis</name>
    <dbReference type="NCBI Taxonomy" id="1661150"/>
    <lineage>
        <taxon>Bacteria</taxon>
        <taxon>Bacillati</taxon>
        <taxon>Bacillota</taxon>
        <taxon>Bacilli</taxon>
        <taxon>Bacillales</taxon>
        <taxon>Alicyclobacillaceae</taxon>
        <taxon>Alicyclobacillus</taxon>
    </lineage>
</organism>
<dbReference type="RefSeq" id="WP_377944830.1">
    <property type="nucleotide sequence ID" value="NZ_JBHUCX010000083.1"/>
</dbReference>
<evidence type="ECO:0000313" key="13">
    <source>
        <dbReference type="Proteomes" id="UP001597079"/>
    </source>
</evidence>
<dbReference type="Proteomes" id="UP001597079">
    <property type="component" value="Unassembled WGS sequence"/>
</dbReference>
<feature type="region of interest" description="Disordered" evidence="10">
    <location>
        <begin position="82"/>
        <end position="142"/>
    </location>
</feature>
<comment type="subcellular location">
    <subcellularLocation>
        <location evidence="1">Cell membrane</location>
        <topology evidence="1">Single-pass membrane protein</topology>
    </subcellularLocation>
</comment>
<dbReference type="SMART" id="SM01323">
    <property type="entry name" value="YajC"/>
    <property type="match status" value="1"/>
</dbReference>
<proteinExistence type="inferred from homology"/>
<keyword evidence="9 11" id="KW-0472">Membrane</keyword>
<dbReference type="CDD" id="cd12087">
    <property type="entry name" value="TM_EGFR-like"/>
    <property type="match status" value="1"/>
</dbReference>
<gene>
    <name evidence="12" type="primary">yajC</name>
    <name evidence="12" type="ORF">ACFSB2_19770</name>
</gene>